<name>A0AA86T152_9FABA</name>
<dbReference type="EMBL" id="OY731405">
    <property type="protein sequence ID" value="CAJ1972393.1"/>
    <property type="molecule type" value="Genomic_DNA"/>
</dbReference>
<gene>
    <name evidence="1" type="ORF">AYBTSS11_LOCUS24442</name>
</gene>
<feature type="non-terminal residue" evidence="1">
    <location>
        <position position="1"/>
    </location>
</feature>
<proteinExistence type="predicted"/>
<sequence>MRAMKLFIAVMFSPETIFLETIPAIPGRIFQSNITHNRSLEELHDAGEIMTHSLLILLRDWQIVTIFFFLHCGEERFNTYQMNGFQYSWNE</sequence>
<dbReference type="Gramene" id="rna-AYBTSS11_LOCUS24442">
    <property type="protein sequence ID" value="CAJ1972393.1"/>
    <property type="gene ID" value="gene-AYBTSS11_LOCUS24442"/>
</dbReference>
<accession>A0AA86T152</accession>
<keyword evidence="2" id="KW-1185">Reference proteome</keyword>
<dbReference type="Proteomes" id="UP001189624">
    <property type="component" value="Chromosome 8"/>
</dbReference>
<organism evidence="1 2">
    <name type="scientific">Sphenostylis stenocarpa</name>
    <dbReference type="NCBI Taxonomy" id="92480"/>
    <lineage>
        <taxon>Eukaryota</taxon>
        <taxon>Viridiplantae</taxon>
        <taxon>Streptophyta</taxon>
        <taxon>Embryophyta</taxon>
        <taxon>Tracheophyta</taxon>
        <taxon>Spermatophyta</taxon>
        <taxon>Magnoliopsida</taxon>
        <taxon>eudicotyledons</taxon>
        <taxon>Gunneridae</taxon>
        <taxon>Pentapetalae</taxon>
        <taxon>rosids</taxon>
        <taxon>fabids</taxon>
        <taxon>Fabales</taxon>
        <taxon>Fabaceae</taxon>
        <taxon>Papilionoideae</taxon>
        <taxon>50 kb inversion clade</taxon>
        <taxon>NPAAA clade</taxon>
        <taxon>indigoferoid/millettioid clade</taxon>
        <taxon>Phaseoleae</taxon>
        <taxon>Sphenostylis</taxon>
    </lineage>
</organism>
<evidence type="ECO:0000313" key="1">
    <source>
        <dbReference type="EMBL" id="CAJ1972393.1"/>
    </source>
</evidence>
<protein>
    <submittedName>
        <fullName evidence="1">Uncharacterized protein</fullName>
    </submittedName>
</protein>
<evidence type="ECO:0000313" key="2">
    <source>
        <dbReference type="Proteomes" id="UP001189624"/>
    </source>
</evidence>
<reference evidence="1" key="1">
    <citation type="submission" date="2023-10" db="EMBL/GenBank/DDBJ databases">
        <authorList>
            <person name="Domelevo Entfellner J.-B."/>
        </authorList>
    </citation>
    <scope>NUCLEOTIDE SEQUENCE</scope>
</reference>
<dbReference type="AlphaFoldDB" id="A0AA86T152"/>